<proteinExistence type="predicted"/>
<reference evidence="1 2" key="1">
    <citation type="submission" date="2019-03" db="EMBL/GenBank/DDBJ databases">
        <title>Single cell metagenomics reveals metabolic interactions within the superorganism composed of flagellate Streblomastix strix and complex community of Bacteroidetes bacteria on its surface.</title>
        <authorList>
            <person name="Treitli S.C."/>
            <person name="Kolisko M."/>
            <person name="Husnik F."/>
            <person name="Keeling P."/>
            <person name="Hampl V."/>
        </authorList>
    </citation>
    <scope>NUCLEOTIDE SEQUENCE [LARGE SCALE GENOMIC DNA]</scope>
    <source>
        <strain evidence="1">ST1C</strain>
    </source>
</reference>
<sequence length="127" mass="15066">MLQIKLSQVGFSDFGEEFDDILSENGDYELFPIKTDEIPKIEFDRVCQRYYNQAIQKDNNRRGSTASSFTDEYRKAFLQLFRTAAQNPKIFMKCFMNSNYELLKPFKKNMYEQCALQVLTQLNLRMI</sequence>
<evidence type="ECO:0000313" key="1">
    <source>
        <dbReference type="EMBL" id="KAA6377883.1"/>
    </source>
</evidence>
<evidence type="ECO:0000313" key="2">
    <source>
        <dbReference type="Proteomes" id="UP000324800"/>
    </source>
</evidence>
<accession>A0A5J4V5R5</accession>
<gene>
    <name evidence="1" type="ORF">EZS28_026591</name>
</gene>
<organism evidence="1 2">
    <name type="scientific">Streblomastix strix</name>
    <dbReference type="NCBI Taxonomy" id="222440"/>
    <lineage>
        <taxon>Eukaryota</taxon>
        <taxon>Metamonada</taxon>
        <taxon>Preaxostyla</taxon>
        <taxon>Oxymonadida</taxon>
        <taxon>Streblomastigidae</taxon>
        <taxon>Streblomastix</taxon>
    </lineage>
</organism>
<dbReference type="EMBL" id="SNRW01009510">
    <property type="protein sequence ID" value="KAA6377883.1"/>
    <property type="molecule type" value="Genomic_DNA"/>
</dbReference>
<dbReference type="AlphaFoldDB" id="A0A5J4V5R5"/>
<protein>
    <recommendedName>
        <fullName evidence="3">HECT domain-containing protein</fullName>
    </recommendedName>
</protein>
<comment type="caution">
    <text evidence="1">The sequence shown here is derived from an EMBL/GenBank/DDBJ whole genome shotgun (WGS) entry which is preliminary data.</text>
</comment>
<evidence type="ECO:0008006" key="3">
    <source>
        <dbReference type="Google" id="ProtNLM"/>
    </source>
</evidence>
<name>A0A5J4V5R5_9EUKA</name>
<dbReference type="Proteomes" id="UP000324800">
    <property type="component" value="Unassembled WGS sequence"/>
</dbReference>